<comment type="caution">
    <text evidence="1">The sequence shown here is derived from an EMBL/GenBank/DDBJ whole genome shotgun (WGS) entry which is preliminary data.</text>
</comment>
<evidence type="ECO:0000313" key="2">
    <source>
        <dbReference type="Proteomes" id="UP000005540"/>
    </source>
</evidence>
<accession>C4FLQ0</accession>
<dbReference type="AlphaFoldDB" id="C4FLQ0"/>
<protein>
    <submittedName>
        <fullName evidence="1">Uncharacterized protein</fullName>
    </submittedName>
</protein>
<dbReference type="Proteomes" id="UP000005540">
    <property type="component" value="Unassembled WGS sequence"/>
</dbReference>
<evidence type="ECO:0000313" key="1">
    <source>
        <dbReference type="EMBL" id="EEP60002.1"/>
    </source>
</evidence>
<keyword evidence="2" id="KW-1185">Reference proteome</keyword>
<sequence length="37" mass="4080">MTEILVGLSSAILAGGAGFYASKITNREKTKRKRRRV</sequence>
<gene>
    <name evidence="1" type="ORF">SULYE_1504</name>
</gene>
<proteinExistence type="predicted"/>
<reference evidence="1 2" key="1">
    <citation type="submission" date="2009-04" db="EMBL/GenBank/DDBJ databases">
        <authorList>
            <person name="Reysenbach A.-L."/>
            <person name="Heidelberg J.F."/>
            <person name="Nelson W.C."/>
        </authorList>
    </citation>
    <scope>NUCLEOTIDE SEQUENCE [LARGE SCALE GENOMIC DNA]</scope>
    <source>
        <strain evidence="1 2">SS-5</strain>
    </source>
</reference>
<name>C4FLQ0_9AQUI</name>
<organism evidence="1 2">
    <name type="scientific">Sulfurihydrogenibium yellowstonense SS-5</name>
    <dbReference type="NCBI Taxonomy" id="432331"/>
    <lineage>
        <taxon>Bacteria</taxon>
        <taxon>Pseudomonadati</taxon>
        <taxon>Aquificota</taxon>
        <taxon>Aquificia</taxon>
        <taxon>Aquificales</taxon>
        <taxon>Hydrogenothermaceae</taxon>
        <taxon>Sulfurihydrogenibium</taxon>
    </lineage>
</organism>
<dbReference type="EMBL" id="ABZS01000171">
    <property type="protein sequence ID" value="EEP60002.1"/>
    <property type="molecule type" value="Genomic_DNA"/>
</dbReference>